<dbReference type="CDD" id="cd01081">
    <property type="entry name" value="Aldose_epim"/>
    <property type="match status" value="1"/>
</dbReference>
<accession>A0ABU1IV12</accession>
<keyword evidence="1" id="KW-0413">Isomerase</keyword>
<dbReference type="Proteomes" id="UP001185028">
    <property type="component" value="Unassembled WGS sequence"/>
</dbReference>
<keyword evidence="2" id="KW-1185">Reference proteome</keyword>
<dbReference type="RefSeq" id="WP_188774948.1">
    <property type="nucleotide sequence ID" value="NZ_BMMB01000003.1"/>
</dbReference>
<gene>
    <name evidence="1" type="ORF">JOC58_000381</name>
</gene>
<proteinExistence type="predicted"/>
<protein>
    <submittedName>
        <fullName evidence="1">Aldose 1-epimerase</fullName>
        <ecNumber evidence="1">5.1.3.3</ecNumber>
    </submittedName>
</protein>
<comment type="caution">
    <text evidence="1">The sequence shown here is derived from an EMBL/GenBank/DDBJ whole genome shotgun (WGS) entry which is preliminary data.</text>
</comment>
<dbReference type="Pfam" id="PF01263">
    <property type="entry name" value="Aldose_epim"/>
    <property type="match status" value="1"/>
</dbReference>
<sequence length="334" mass="37910">MSNHASAFEQSYQSEPAVWLRYQQLEAVVLPGVGANLIAYRDHANGYHFLREPQEGEMDEFRASPGTHGIPVLFPPNRYEDGTFIWNGRTYNFPINEPATNNHLHGFLHTIVWDVDYYEANEKESRVALSVTIDESHPVYSYWPHSFTARLVYTLSERGLQQQVSVQNLGNDPMPMMLAFHTALNAPFAPDSSADDMSFKATFGGRRAMSERMLPTGQFQPLSDWEEQLKTTGANPYTEAMDNHYTAEPQNGRNIAELADQRLGVKLVYDAGTGYKHWMIWNCEASGTFLCPEPQTNLVNAPNVDLPDEEKGFISLQQGEIWEETSRLYLVNHL</sequence>
<reference evidence="1 2" key="1">
    <citation type="submission" date="2023-07" db="EMBL/GenBank/DDBJ databases">
        <title>Genomic Encyclopedia of Type Strains, Phase IV (KMG-IV): sequencing the most valuable type-strain genomes for metagenomic binning, comparative biology and taxonomic classification.</title>
        <authorList>
            <person name="Goeker M."/>
        </authorList>
    </citation>
    <scope>NUCLEOTIDE SEQUENCE [LARGE SCALE GENOMIC DNA]</scope>
    <source>
        <strain evidence="1 2">DSM 22170</strain>
    </source>
</reference>
<dbReference type="EC" id="5.1.3.3" evidence="1"/>
<organism evidence="1 2">
    <name type="scientific">Paenibacillus hunanensis</name>
    <dbReference type="NCBI Taxonomy" id="539262"/>
    <lineage>
        <taxon>Bacteria</taxon>
        <taxon>Bacillati</taxon>
        <taxon>Bacillota</taxon>
        <taxon>Bacilli</taxon>
        <taxon>Bacillales</taxon>
        <taxon>Paenibacillaceae</taxon>
        <taxon>Paenibacillus</taxon>
    </lineage>
</organism>
<dbReference type="InterPro" id="IPR008183">
    <property type="entry name" value="Aldose_1/G6P_1-epimerase"/>
</dbReference>
<dbReference type="GO" id="GO:0004034">
    <property type="term" value="F:aldose 1-epimerase activity"/>
    <property type="evidence" value="ECO:0007669"/>
    <property type="project" value="UniProtKB-EC"/>
</dbReference>
<name>A0ABU1IV12_9BACL</name>
<dbReference type="InterPro" id="IPR011013">
    <property type="entry name" value="Gal_mutarotase_sf_dom"/>
</dbReference>
<dbReference type="SUPFAM" id="SSF74650">
    <property type="entry name" value="Galactose mutarotase-like"/>
    <property type="match status" value="1"/>
</dbReference>
<dbReference type="EMBL" id="JAVDQH010000001">
    <property type="protein sequence ID" value="MDR6242497.1"/>
    <property type="molecule type" value="Genomic_DNA"/>
</dbReference>
<dbReference type="Gene3D" id="2.70.98.10">
    <property type="match status" value="1"/>
</dbReference>
<dbReference type="InterPro" id="IPR014718">
    <property type="entry name" value="GH-type_carb-bd"/>
</dbReference>
<evidence type="ECO:0000313" key="1">
    <source>
        <dbReference type="EMBL" id="MDR6242497.1"/>
    </source>
</evidence>
<evidence type="ECO:0000313" key="2">
    <source>
        <dbReference type="Proteomes" id="UP001185028"/>
    </source>
</evidence>